<reference evidence="2 3" key="1">
    <citation type="journal article" date="2016" name="Front. Microbiol.">
        <title>Genomic Resource of Rice Seed Associated Bacteria.</title>
        <authorList>
            <person name="Midha S."/>
            <person name="Bansal K."/>
            <person name="Sharma S."/>
            <person name="Kumar N."/>
            <person name="Patil P.P."/>
            <person name="Chaudhry V."/>
            <person name="Patil P.B."/>
        </authorList>
    </citation>
    <scope>NUCLEOTIDE SEQUENCE [LARGE SCALE GENOMIC DNA]</scope>
    <source>
        <strain evidence="2 3">NS220</strain>
    </source>
</reference>
<proteinExistence type="predicted"/>
<keyword evidence="1" id="KW-0812">Transmembrane</keyword>
<sequence length="187" mass="20130">MFISDLDLQLLVIWIVGLGVIALAAPLTFLLTRRLRRLRRWLPWVATLTVVVMSFLALGQIDVSVKTADALATLEHQVHLPVTYTAGGSSLTLRTDGSAELVGVVAGDDIQKNAAGRQCVSGDTAAVTSAGRWWMDADGFVHIEAGGRITRLYPDGKLILGYGWAKGFVLASCDAEYATLYRAPGPF</sequence>
<gene>
    <name evidence="2" type="ORF">NS220_15705</name>
</gene>
<protein>
    <submittedName>
        <fullName evidence="2">Uncharacterized protein</fullName>
    </submittedName>
</protein>
<accession>A0A147ETL7</accession>
<keyword evidence="1" id="KW-0472">Membrane</keyword>
<name>A0A147ETL7_MICTE</name>
<dbReference type="PATRIC" id="fig|2033.6.peg.657"/>
<feature type="transmembrane region" description="Helical" evidence="1">
    <location>
        <begin position="41"/>
        <end position="61"/>
    </location>
</feature>
<evidence type="ECO:0000313" key="3">
    <source>
        <dbReference type="Proteomes" id="UP000075025"/>
    </source>
</evidence>
<dbReference type="EMBL" id="LDRT01000129">
    <property type="protein sequence ID" value="KTR89731.1"/>
    <property type="molecule type" value="Genomic_DNA"/>
</dbReference>
<organism evidence="2 3">
    <name type="scientific">Microbacterium testaceum</name>
    <name type="common">Aureobacterium testaceum</name>
    <name type="synonym">Brevibacterium testaceum</name>
    <dbReference type="NCBI Taxonomy" id="2033"/>
    <lineage>
        <taxon>Bacteria</taxon>
        <taxon>Bacillati</taxon>
        <taxon>Actinomycetota</taxon>
        <taxon>Actinomycetes</taxon>
        <taxon>Micrococcales</taxon>
        <taxon>Microbacteriaceae</taxon>
        <taxon>Microbacterium</taxon>
    </lineage>
</organism>
<dbReference type="RefSeq" id="WP_058624948.1">
    <property type="nucleotide sequence ID" value="NZ_LDRT01000129.1"/>
</dbReference>
<dbReference type="AlphaFoldDB" id="A0A147ETL7"/>
<keyword evidence="1" id="KW-1133">Transmembrane helix</keyword>
<feature type="transmembrane region" description="Helical" evidence="1">
    <location>
        <begin position="12"/>
        <end position="32"/>
    </location>
</feature>
<dbReference type="Proteomes" id="UP000075025">
    <property type="component" value="Unassembled WGS sequence"/>
</dbReference>
<dbReference type="OrthoDB" id="5074426at2"/>
<evidence type="ECO:0000313" key="2">
    <source>
        <dbReference type="EMBL" id="KTR89731.1"/>
    </source>
</evidence>
<evidence type="ECO:0000256" key="1">
    <source>
        <dbReference type="SAM" id="Phobius"/>
    </source>
</evidence>
<comment type="caution">
    <text evidence="2">The sequence shown here is derived from an EMBL/GenBank/DDBJ whole genome shotgun (WGS) entry which is preliminary data.</text>
</comment>